<evidence type="ECO:0000313" key="2">
    <source>
        <dbReference type="Ensembl" id="ENSORLP00000036333.1"/>
    </source>
</evidence>
<dbReference type="AlphaFoldDB" id="A0A3B3HY31"/>
<dbReference type="Proteomes" id="UP000001038">
    <property type="component" value="Chromosome 11"/>
</dbReference>
<dbReference type="Bgee" id="ENSORLG00000025743">
    <property type="expression patterns" value="Expressed in ovary and 11 other cell types or tissues"/>
</dbReference>
<reference evidence="2" key="2">
    <citation type="submission" date="2025-08" db="UniProtKB">
        <authorList>
            <consortium name="Ensembl"/>
        </authorList>
    </citation>
    <scope>IDENTIFICATION</scope>
    <source>
        <strain evidence="2">Hd-rR</strain>
    </source>
</reference>
<name>A0A3B3HY31_ORYLA</name>
<reference evidence="2" key="3">
    <citation type="submission" date="2025-09" db="UniProtKB">
        <authorList>
            <consortium name="Ensembl"/>
        </authorList>
    </citation>
    <scope>IDENTIFICATION</scope>
    <source>
        <strain evidence="2">Hd-rR</strain>
    </source>
</reference>
<reference evidence="2 3" key="1">
    <citation type="journal article" date="2007" name="Nature">
        <title>The medaka draft genome and insights into vertebrate genome evolution.</title>
        <authorList>
            <person name="Kasahara M."/>
            <person name="Naruse K."/>
            <person name="Sasaki S."/>
            <person name="Nakatani Y."/>
            <person name="Qu W."/>
            <person name="Ahsan B."/>
            <person name="Yamada T."/>
            <person name="Nagayasu Y."/>
            <person name="Doi K."/>
            <person name="Kasai Y."/>
            <person name="Jindo T."/>
            <person name="Kobayashi D."/>
            <person name="Shimada A."/>
            <person name="Toyoda A."/>
            <person name="Kuroki Y."/>
            <person name="Fujiyama A."/>
            <person name="Sasaki T."/>
            <person name="Shimizu A."/>
            <person name="Asakawa S."/>
            <person name="Shimizu N."/>
            <person name="Hashimoto S."/>
            <person name="Yang J."/>
            <person name="Lee Y."/>
            <person name="Matsushima K."/>
            <person name="Sugano S."/>
            <person name="Sakaizumi M."/>
            <person name="Narita T."/>
            <person name="Ohishi K."/>
            <person name="Haga S."/>
            <person name="Ohta F."/>
            <person name="Nomoto H."/>
            <person name="Nogata K."/>
            <person name="Morishita T."/>
            <person name="Endo T."/>
            <person name="Shin-I T."/>
            <person name="Takeda H."/>
            <person name="Morishita S."/>
            <person name="Kohara Y."/>
        </authorList>
    </citation>
    <scope>NUCLEOTIDE SEQUENCE [LARGE SCALE GENOMIC DNA]</scope>
    <source>
        <strain evidence="2 3">Hd-rR</strain>
    </source>
</reference>
<keyword evidence="3" id="KW-1185">Reference proteome</keyword>
<evidence type="ECO:0000256" key="1">
    <source>
        <dbReference type="SAM" id="MobiDB-lite"/>
    </source>
</evidence>
<accession>A0A3B3HY31</accession>
<dbReference type="InParanoid" id="A0A3B3HY31"/>
<dbReference type="GeneTree" id="ENSGT01130000280763"/>
<protein>
    <submittedName>
        <fullName evidence="2">Uncharacterized protein</fullName>
    </submittedName>
</protein>
<dbReference type="Ensembl" id="ENSORLT00000043703.1">
    <property type="protein sequence ID" value="ENSORLP00000036333.1"/>
    <property type="gene ID" value="ENSORLG00000025743.1"/>
</dbReference>
<feature type="region of interest" description="Disordered" evidence="1">
    <location>
        <begin position="1"/>
        <end position="43"/>
    </location>
</feature>
<proteinExistence type="predicted"/>
<organism evidence="2 3">
    <name type="scientific">Oryzias latipes</name>
    <name type="common">Japanese rice fish</name>
    <name type="synonym">Japanese killifish</name>
    <dbReference type="NCBI Taxonomy" id="8090"/>
    <lineage>
        <taxon>Eukaryota</taxon>
        <taxon>Metazoa</taxon>
        <taxon>Chordata</taxon>
        <taxon>Craniata</taxon>
        <taxon>Vertebrata</taxon>
        <taxon>Euteleostomi</taxon>
        <taxon>Actinopterygii</taxon>
        <taxon>Neopterygii</taxon>
        <taxon>Teleostei</taxon>
        <taxon>Neoteleostei</taxon>
        <taxon>Acanthomorphata</taxon>
        <taxon>Ovalentaria</taxon>
        <taxon>Atherinomorphae</taxon>
        <taxon>Beloniformes</taxon>
        <taxon>Adrianichthyidae</taxon>
        <taxon>Oryziinae</taxon>
        <taxon>Oryzias</taxon>
    </lineage>
</organism>
<evidence type="ECO:0000313" key="3">
    <source>
        <dbReference type="Proteomes" id="UP000001038"/>
    </source>
</evidence>
<sequence length="95" mass="10972">MDRGREGLDRGSDSLDRGRDSLEGGRDSFDRGSDSLDRGSDSLDRAEEKQMLLFLSFFFHSMMPKRKDSDVNVSLQQKNPNQKPLEWRITEAHRI</sequence>